<dbReference type="EMBL" id="JBHSKJ010000003">
    <property type="protein sequence ID" value="MFC5144303.1"/>
    <property type="molecule type" value="Genomic_DNA"/>
</dbReference>
<feature type="domain" description="N-acetylmuramoyl-L-alanine amidase" evidence="2">
    <location>
        <begin position="25"/>
        <end position="154"/>
    </location>
</feature>
<proteinExistence type="predicted"/>
<evidence type="ECO:0000259" key="2">
    <source>
        <dbReference type="Pfam" id="PF01510"/>
    </source>
</evidence>
<gene>
    <name evidence="3" type="ORF">ACFPP6_06330</name>
</gene>
<organism evidence="3 4">
    <name type="scientific">Streptomyces aureoversilis</name>
    <dbReference type="NCBI Taxonomy" id="67277"/>
    <lineage>
        <taxon>Bacteria</taxon>
        <taxon>Bacillati</taxon>
        <taxon>Actinomycetota</taxon>
        <taxon>Actinomycetes</taxon>
        <taxon>Kitasatosporales</taxon>
        <taxon>Streptomycetaceae</taxon>
        <taxon>Streptomyces</taxon>
    </lineage>
</organism>
<dbReference type="SUPFAM" id="SSF55846">
    <property type="entry name" value="N-acetylmuramoyl-L-alanine amidase-like"/>
    <property type="match status" value="1"/>
</dbReference>
<dbReference type="Gene3D" id="3.40.80.10">
    <property type="entry name" value="Peptidoglycan recognition protein-like"/>
    <property type="match status" value="1"/>
</dbReference>
<dbReference type="Proteomes" id="UP001596222">
    <property type="component" value="Unassembled WGS sequence"/>
</dbReference>
<reference evidence="4" key="1">
    <citation type="journal article" date="2019" name="Int. J. Syst. Evol. Microbiol.">
        <title>The Global Catalogue of Microorganisms (GCM) 10K type strain sequencing project: providing services to taxonomists for standard genome sequencing and annotation.</title>
        <authorList>
            <consortium name="The Broad Institute Genomics Platform"/>
            <consortium name="The Broad Institute Genome Sequencing Center for Infectious Disease"/>
            <person name="Wu L."/>
            <person name="Ma J."/>
        </authorList>
    </citation>
    <scope>NUCLEOTIDE SEQUENCE [LARGE SCALE GENOMIC DNA]</scope>
    <source>
        <strain evidence="4">CGMCC 4.1641</strain>
    </source>
</reference>
<protein>
    <submittedName>
        <fullName evidence="3">N-acetylmuramoyl-L-alanine amidase</fullName>
    </submittedName>
</protein>
<comment type="caution">
    <text evidence="3">The sequence shown here is derived from an EMBL/GenBank/DDBJ whole genome shotgun (WGS) entry which is preliminary data.</text>
</comment>
<dbReference type="RefSeq" id="WP_382038055.1">
    <property type="nucleotide sequence ID" value="NZ_JBHSKJ010000003.1"/>
</dbReference>
<keyword evidence="4" id="KW-1185">Reference proteome</keyword>
<accession>A0ABV9ZSB0</accession>
<feature type="region of interest" description="Disordered" evidence="1">
    <location>
        <begin position="77"/>
        <end position="99"/>
    </location>
</feature>
<evidence type="ECO:0000313" key="3">
    <source>
        <dbReference type="EMBL" id="MFC5144303.1"/>
    </source>
</evidence>
<dbReference type="Pfam" id="PF01510">
    <property type="entry name" value="Amidase_2"/>
    <property type="match status" value="1"/>
</dbReference>
<dbReference type="InterPro" id="IPR002502">
    <property type="entry name" value="Amidase_domain"/>
</dbReference>
<evidence type="ECO:0000313" key="4">
    <source>
        <dbReference type="Proteomes" id="UP001596222"/>
    </source>
</evidence>
<evidence type="ECO:0000256" key="1">
    <source>
        <dbReference type="SAM" id="MobiDB-lite"/>
    </source>
</evidence>
<name>A0ABV9ZSB0_9ACTN</name>
<dbReference type="InterPro" id="IPR036505">
    <property type="entry name" value="Amidase/PGRP_sf"/>
</dbReference>
<sequence>MAWYPGAQKLELQPESDAQPAIIPTQLIFHSIAAPWTPARTYEYWRETNLESHFGLGYDGSLAQYIGTQTRADANYQANRRPDGTGAVSVESASNMDATDPWSPAQVEALIRLGVWVHQQHSIPLRICRTAADPGYGYHRLFPEWSAGGTACPGDARVRQFHDVVFPGIVARATGQTPAPTPPEFDVPYTLGEYTGTTVSLPPNIWTTLTLGRLDLVAGAQSYTATAYLTVKAPVGGVLQGRFYHHRADGSRWDGPIVERATTDGSSFVDFTHAGSISTGETARFEITYAPANATDTAPATITAARARGLYWK</sequence>